<dbReference type="GO" id="GO:0005783">
    <property type="term" value="C:endoplasmic reticulum"/>
    <property type="evidence" value="ECO:0007669"/>
    <property type="project" value="UniProtKB-SubCell"/>
</dbReference>
<feature type="binding site" evidence="14">
    <location>
        <position position="42"/>
    </location>
    <ligand>
        <name>GTP</name>
        <dbReference type="ChEBI" id="CHEBI:37565"/>
    </ligand>
</feature>
<evidence type="ECO:0000256" key="14">
    <source>
        <dbReference type="PIRSR" id="PIRSR606687-2"/>
    </source>
</evidence>
<evidence type="ECO:0000256" key="10">
    <source>
        <dbReference type="ARBA" id="ARBA00023134"/>
    </source>
</evidence>
<sequence>MWSVLTWIRDVVAEYTWFWWSSNGSNSNAILLVGLDDAGKTTLTGRLTQNRLIQAPPTPKPVKHEFKIGSTTLAITDVGGHQQARRLWRDYMFASTRLIFMIDASNRQRMPEARYELLQILNDDDMNFAPLLILGNKIDNVDTAYSENDLRYHLQLDKYLNEENPRVKLCMCSIKRNEGFTDGLQWLIKRPIKSEN</sequence>
<evidence type="ECO:0000256" key="15">
    <source>
        <dbReference type="PIRSR" id="PIRSR606689-1"/>
    </source>
</evidence>
<keyword evidence="10 15" id="KW-0342">GTP-binding</keyword>
<feature type="binding site" evidence="16">
    <location>
        <position position="41"/>
    </location>
    <ligand>
        <name>Mg(2+)</name>
        <dbReference type="ChEBI" id="CHEBI:18420"/>
    </ligand>
</feature>
<dbReference type="EC" id="3.6.5.2" evidence="3"/>
<dbReference type="Gene3D" id="3.40.50.300">
    <property type="entry name" value="P-loop containing nucleotide triphosphate hydrolases"/>
    <property type="match status" value="1"/>
</dbReference>
<evidence type="ECO:0000256" key="9">
    <source>
        <dbReference type="ARBA" id="ARBA00023034"/>
    </source>
</evidence>
<dbReference type="EMBL" id="CAJNRF010006896">
    <property type="protein sequence ID" value="CAF2086806.1"/>
    <property type="molecule type" value="Genomic_DNA"/>
</dbReference>
<keyword evidence="9 17" id="KW-0333">Golgi apparatus</keyword>
<dbReference type="PROSITE" id="PS51422">
    <property type="entry name" value="SAR1"/>
    <property type="match status" value="1"/>
</dbReference>
<gene>
    <name evidence="18" type="ORF">KQP761_LOCUS3004</name>
    <name evidence="19" type="ORF">MBJ925_LOCUS3942</name>
    <name evidence="23" type="ORF">OVN521_LOCUS14681</name>
    <name evidence="22" type="ORF">SMN809_LOCUS8038</name>
    <name evidence="24" type="ORF">UXM345_LOCUS18611</name>
    <name evidence="20" type="ORF">WKI299_LOCUS17362</name>
    <name evidence="21" type="ORF">XDN619_LOCUS28561</name>
</gene>
<evidence type="ECO:0000256" key="3">
    <source>
        <dbReference type="ARBA" id="ARBA00011984"/>
    </source>
</evidence>
<dbReference type="Pfam" id="PF00025">
    <property type="entry name" value="Arf"/>
    <property type="match status" value="1"/>
</dbReference>
<dbReference type="Proteomes" id="UP000663856">
    <property type="component" value="Unassembled WGS sequence"/>
</dbReference>
<evidence type="ECO:0000256" key="17">
    <source>
        <dbReference type="RuleBase" id="RU003926"/>
    </source>
</evidence>
<dbReference type="EMBL" id="CAJOBI010002418">
    <property type="protein sequence ID" value="CAF3928090.1"/>
    <property type="molecule type" value="Genomic_DNA"/>
</dbReference>
<accession>A0A819NE30</accession>
<proteinExistence type="inferred from homology"/>
<evidence type="ECO:0000313" key="24">
    <source>
        <dbReference type="EMBL" id="CAF4041273.1"/>
    </source>
</evidence>
<feature type="binding site" evidence="14">
    <location>
        <position position="137"/>
    </location>
    <ligand>
        <name>GTP</name>
        <dbReference type="ChEBI" id="CHEBI:37565"/>
    </ligand>
</feature>
<evidence type="ECO:0000313" key="23">
    <source>
        <dbReference type="EMBL" id="CAF3994443.1"/>
    </source>
</evidence>
<feature type="binding site" evidence="14">
    <location>
        <position position="40"/>
    </location>
    <ligand>
        <name>GTP</name>
        <dbReference type="ChEBI" id="CHEBI:37565"/>
    </ligand>
</feature>
<keyword evidence="13" id="KW-0479">Metal-binding</keyword>
<feature type="binding site" evidence="14">
    <location>
        <position position="139"/>
    </location>
    <ligand>
        <name>GTP</name>
        <dbReference type="ChEBI" id="CHEBI:37565"/>
    </ligand>
</feature>
<feature type="binding site" evidence="14">
    <location>
        <position position="41"/>
    </location>
    <ligand>
        <name>GTP</name>
        <dbReference type="ChEBI" id="CHEBI:37565"/>
    </ligand>
</feature>
<feature type="binding site" evidence="14">
    <location>
        <position position="39"/>
    </location>
    <ligand>
        <name>GTP</name>
        <dbReference type="ChEBI" id="CHEBI:37565"/>
    </ligand>
</feature>
<keyword evidence="7 17" id="KW-0931">ER-Golgi transport</keyword>
<dbReference type="EMBL" id="CAJNRE010000641">
    <property type="protein sequence ID" value="CAF1929584.1"/>
    <property type="molecule type" value="Genomic_DNA"/>
</dbReference>
<keyword evidence="6 17" id="KW-0256">Endoplasmic reticulum</keyword>
<evidence type="ECO:0000256" key="4">
    <source>
        <dbReference type="ARBA" id="ARBA00022448"/>
    </source>
</evidence>
<name>A0A819NE30_9BILA</name>
<evidence type="ECO:0000313" key="21">
    <source>
        <dbReference type="EMBL" id="CAF2150495.1"/>
    </source>
</evidence>
<dbReference type="GO" id="GO:0003925">
    <property type="term" value="F:G protein activity"/>
    <property type="evidence" value="ECO:0007669"/>
    <property type="project" value="UniProtKB-EC"/>
</dbReference>
<evidence type="ECO:0000256" key="1">
    <source>
        <dbReference type="ARBA" id="ARBA00004240"/>
    </source>
</evidence>
<feature type="binding site" evidence="14">
    <location>
        <position position="136"/>
    </location>
    <ligand>
        <name>GTP</name>
        <dbReference type="ChEBI" id="CHEBI:37565"/>
    </ligand>
</feature>
<dbReference type="PROSITE" id="PS51417">
    <property type="entry name" value="ARF"/>
    <property type="match status" value="1"/>
</dbReference>
<evidence type="ECO:0000256" key="11">
    <source>
        <dbReference type="ARBA" id="ARBA00037843"/>
    </source>
</evidence>
<feature type="binding site" evidence="15">
    <location>
        <begin position="136"/>
        <end position="139"/>
    </location>
    <ligand>
        <name>GTP</name>
        <dbReference type="ChEBI" id="CHEBI:37565"/>
    </ligand>
</feature>
<evidence type="ECO:0000313" key="22">
    <source>
        <dbReference type="EMBL" id="CAF3928090.1"/>
    </source>
</evidence>
<feature type="binding site" evidence="15">
    <location>
        <position position="80"/>
    </location>
    <ligand>
        <name>GTP</name>
        <dbReference type="ChEBI" id="CHEBI:37565"/>
    </ligand>
</feature>
<feature type="binding site" evidence="13">
    <location>
        <position position="36"/>
    </location>
    <ligand>
        <name>Mg(2+)</name>
        <dbReference type="ChEBI" id="CHEBI:18420"/>
    </ligand>
</feature>
<dbReference type="Proteomes" id="UP000663887">
    <property type="component" value="Unassembled WGS sequence"/>
</dbReference>
<dbReference type="SMART" id="SM00178">
    <property type="entry name" value="SAR"/>
    <property type="match status" value="1"/>
</dbReference>
<dbReference type="EMBL" id="CAJNRG010013644">
    <property type="protein sequence ID" value="CAF2150495.1"/>
    <property type="molecule type" value="Genomic_DNA"/>
</dbReference>
<evidence type="ECO:0000313" key="18">
    <source>
        <dbReference type="EMBL" id="CAF1265009.1"/>
    </source>
</evidence>
<evidence type="ECO:0000256" key="2">
    <source>
        <dbReference type="ARBA" id="ARBA00007507"/>
    </source>
</evidence>
<evidence type="ECO:0000256" key="6">
    <source>
        <dbReference type="ARBA" id="ARBA00022824"/>
    </source>
</evidence>
<dbReference type="InterPro" id="IPR027417">
    <property type="entry name" value="P-loop_NTPase"/>
</dbReference>
<dbReference type="SMART" id="SM00177">
    <property type="entry name" value="ARF"/>
    <property type="match status" value="1"/>
</dbReference>
<evidence type="ECO:0000256" key="16">
    <source>
        <dbReference type="PIRSR" id="PIRSR606689-2"/>
    </source>
</evidence>
<protein>
    <recommendedName>
        <fullName evidence="3">small monomeric GTPase</fullName>
        <ecNumber evidence="3">3.6.5.2</ecNumber>
    </recommendedName>
</protein>
<evidence type="ECO:0000313" key="20">
    <source>
        <dbReference type="EMBL" id="CAF2086806.1"/>
    </source>
</evidence>
<feature type="binding site" evidence="16">
    <location>
        <position position="58"/>
    </location>
    <ligand>
        <name>Mg(2+)</name>
        <dbReference type="ChEBI" id="CHEBI:18420"/>
    </ligand>
</feature>
<keyword evidence="4 17" id="KW-0813">Transport</keyword>
<dbReference type="GO" id="GO:0005525">
    <property type="term" value="F:GTP binding"/>
    <property type="evidence" value="ECO:0007669"/>
    <property type="project" value="UniProtKB-KW"/>
</dbReference>
<keyword evidence="8 17" id="KW-0653">Protein transport</keyword>
<keyword evidence="5 14" id="KW-0547">Nucleotide-binding</keyword>
<reference evidence="23" key="1">
    <citation type="submission" date="2021-02" db="EMBL/GenBank/DDBJ databases">
        <authorList>
            <person name="Nowell W R."/>
        </authorList>
    </citation>
    <scope>NUCLEOTIDE SEQUENCE</scope>
</reference>
<comment type="caution">
    <text evidence="23">The sequence shown here is derived from an EMBL/GenBank/DDBJ whole genome shotgun (WGS) entry which is preliminary data.</text>
</comment>
<dbReference type="GO" id="GO:0032580">
    <property type="term" value="C:Golgi cisterna membrane"/>
    <property type="evidence" value="ECO:0007669"/>
    <property type="project" value="UniProtKB-SubCell"/>
</dbReference>
<dbReference type="EMBL" id="CAJNOW010000184">
    <property type="protein sequence ID" value="CAF1265009.1"/>
    <property type="molecule type" value="Genomic_DNA"/>
</dbReference>
<dbReference type="PANTHER" id="PTHR45684">
    <property type="entry name" value="RE74312P"/>
    <property type="match status" value="1"/>
</dbReference>
<evidence type="ECO:0000256" key="12">
    <source>
        <dbReference type="ARBA" id="ARBA00047660"/>
    </source>
</evidence>
<dbReference type="InterPro" id="IPR006689">
    <property type="entry name" value="Small_GTPase_ARF/SAR"/>
</dbReference>
<feature type="binding site" evidence="15">
    <location>
        <begin position="34"/>
        <end position="41"/>
    </location>
    <ligand>
        <name>GTP</name>
        <dbReference type="ChEBI" id="CHEBI:37565"/>
    </ligand>
</feature>
<evidence type="ECO:0000256" key="7">
    <source>
        <dbReference type="ARBA" id="ARBA00022892"/>
    </source>
</evidence>
<dbReference type="SUPFAM" id="SSF52540">
    <property type="entry name" value="P-loop containing nucleoside triphosphate hydrolases"/>
    <property type="match status" value="1"/>
</dbReference>
<dbReference type="PRINTS" id="PR00328">
    <property type="entry name" value="SAR1GTPBP"/>
</dbReference>
<dbReference type="Proteomes" id="UP000663834">
    <property type="component" value="Unassembled WGS sequence"/>
</dbReference>
<dbReference type="AlphaFoldDB" id="A0A819NE30"/>
<evidence type="ECO:0000256" key="5">
    <source>
        <dbReference type="ARBA" id="ARBA00022741"/>
    </source>
</evidence>
<comment type="subcellular location">
    <subcellularLocation>
        <location evidence="1">Endoplasmic reticulum</location>
    </subcellularLocation>
    <subcellularLocation>
        <location evidence="11">Golgi apparatus</location>
        <location evidence="11">Golgi stack membrane</location>
        <topology evidence="11">Peripheral membrane protein</topology>
    </subcellularLocation>
</comment>
<dbReference type="GO" id="GO:0016192">
    <property type="term" value="P:vesicle-mediated transport"/>
    <property type="evidence" value="ECO:0007669"/>
    <property type="project" value="UniProtKB-KW"/>
</dbReference>
<keyword evidence="25" id="KW-1185">Reference proteome</keyword>
<dbReference type="InterPro" id="IPR006687">
    <property type="entry name" value="Small_GTPase_SAR1"/>
</dbReference>
<dbReference type="OrthoDB" id="15478at2759"/>
<comment type="catalytic activity">
    <reaction evidence="12">
        <text>GTP + H2O = GDP + phosphate + H(+)</text>
        <dbReference type="Rhea" id="RHEA:19669"/>
        <dbReference type="ChEBI" id="CHEBI:15377"/>
        <dbReference type="ChEBI" id="CHEBI:15378"/>
        <dbReference type="ChEBI" id="CHEBI:37565"/>
        <dbReference type="ChEBI" id="CHEBI:43474"/>
        <dbReference type="ChEBI" id="CHEBI:58189"/>
        <dbReference type="EC" id="3.6.5.2"/>
    </reaction>
    <physiologicalReaction direction="left-to-right" evidence="12">
        <dbReference type="Rhea" id="RHEA:19670"/>
    </physiologicalReaction>
</comment>
<dbReference type="GO" id="GO:0046872">
    <property type="term" value="F:metal ion binding"/>
    <property type="evidence" value="ECO:0007669"/>
    <property type="project" value="UniProtKB-KW"/>
</dbReference>
<organism evidence="23 25">
    <name type="scientific">Rotaria magnacalcarata</name>
    <dbReference type="NCBI Taxonomy" id="392030"/>
    <lineage>
        <taxon>Eukaryota</taxon>
        <taxon>Metazoa</taxon>
        <taxon>Spiralia</taxon>
        <taxon>Gnathifera</taxon>
        <taxon>Rotifera</taxon>
        <taxon>Eurotatoria</taxon>
        <taxon>Bdelloidea</taxon>
        <taxon>Philodinida</taxon>
        <taxon>Philodinidae</taxon>
        <taxon>Rotaria</taxon>
    </lineage>
</organism>
<dbReference type="InterPro" id="IPR005225">
    <property type="entry name" value="Small_GTP-bd"/>
</dbReference>
<evidence type="ECO:0000256" key="8">
    <source>
        <dbReference type="ARBA" id="ARBA00022927"/>
    </source>
</evidence>
<dbReference type="Proteomes" id="UP000663842">
    <property type="component" value="Unassembled WGS sequence"/>
</dbReference>
<evidence type="ECO:0000313" key="25">
    <source>
        <dbReference type="Proteomes" id="UP000663866"/>
    </source>
</evidence>
<keyword evidence="13" id="KW-0460">Magnesium</keyword>
<evidence type="ECO:0000256" key="13">
    <source>
        <dbReference type="PIRSR" id="PIRSR606687-1"/>
    </source>
</evidence>
<comment type="similarity">
    <text evidence="2 17">Belongs to the small GTPase superfamily. SAR1 family.</text>
</comment>
<dbReference type="Proteomes" id="UP000663824">
    <property type="component" value="Unassembled WGS sequence"/>
</dbReference>
<feature type="binding site" evidence="14">
    <location>
        <position position="174"/>
    </location>
    <ligand>
        <name>GTP</name>
        <dbReference type="ChEBI" id="CHEBI:37565"/>
    </ligand>
</feature>
<dbReference type="GO" id="GO:0006886">
    <property type="term" value="P:intracellular protein transport"/>
    <property type="evidence" value="ECO:0007669"/>
    <property type="project" value="InterPro"/>
</dbReference>
<dbReference type="Proteomes" id="UP000663866">
    <property type="component" value="Unassembled WGS sequence"/>
</dbReference>
<dbReference type="NCBIfam" id="TIGR00231">
    <property type="entry name" value="small_GTP"/>
    <property type="match status" value="1"/>
</dbReference>
<dbReference type="EMBL" id="CAJOBG010002254">
    <property type="protein sequence ID" value="CAF3994443.1"/>
    <property type="molecule type" value="Genomic_DNA"/>
</dbReference>
<dbReference type="Proteomes" id="UP000676336">
    <property type="component" value="Unassembled WGS sequence"/>
</dbReference>
<evidence type="ECO:0000313" key="19">
    <source>
        <dbReference type="EMBL" id="CAF1929584.1"/>
    </source>
</evidence>
<dbReference type="EMBL" id="CAJOBF010002544">
    <property type="protein sequence ID" value="CAF4041273.1"/>
    <property type="molecule type" value="Genomic_DNA"/>
</dbReference>